<evidence type="ECO:0000259" key="3">
    <source>
        <dbReference type="Pfam" id="PF18203"/>
    </source>
</evidence>
<keyword evidence="2" id="KW-0472">Membrane</keyword>
<dbReference type="InterPro" id="IPR026442">
    <property type="entry name" value="IPTL_CTERM"/>
</dbReference>
<dbReference type="EMBL" id="JBGBDC010000001">
    <property type="protein sequence ID" value="MEY2249550.1"/>
    <property type="molecule type" value="Genomic_DNA"/>
</dbReference>
<feature type="domain" description="IPTL-CTERM protein sorting" evidence="3">
    <location>
        <begin position="170"/>
        <end position="194"/>
    </location>
</feature>
<evidence type="ECO:0000256" key="1">
    <source>
        <dbReference type="SAM" id="MobiDB-lite"/>
    </source>
</evidence>
<dbReference type="InterPro" id="IPR054604">
    <property type="entry name" value="SbsC_Big-like"/>
</dbReference>
<evidence type="ECO:0008006" key="7">
    <source>
        <dbReference type="Google" id="ProtNLM"/>
    </source>
</evidence>
<proteinExistence type="predicted"/>
<feature type="compositionally biased region" description="Gly residues" evidence="1">
    <location>
        <begin position="50"/>
        <end position="59"/>
    </location>
</feature>
<evidence type="ECO:0000259" key="4">
    <source>
        <dbReference type="Pfam" id="PF22359"/>
    </source>
</evidence>
<keyword evidence="2" id="KW-1133">Transmembrane helix</keyword>
<comment type="caution">
    <text evidence="5">The sequence shown here is derived from an EMBL/GenBank/DDBJ whole genome shotgun (WGS) entry which is preliminary data.</text>
</comment>
<accession>A0ABV4AWM1</accession>
<sequence length="196" mass="18632">MDGTPGTAGADGETLAGPLAVEACSGEGLGGADGAGANGGSAGGPSADAGSGGAGGQPGQPGLVKISFAGAQTLTFPPQPTAHQTDGGPFPIEFAATSNAGLPVSYTSLSPDICTVAGNIVTPLAAGTCTVAADQPGGIVAGVTFPAASQVVQRITITAAQTPSVSGVKAVPALGTWGIGLLMALFGVVAYRRRSE</sequence>
<gene>
    <name evidence="5" type="ORF">AB7A72_00905</name>
</gene>
<feature type="domain" description="Surface layer protein bacterial Ig-like" evidence="4">
    <location>
        <begin position="104"/>
        <end position="133"/>
    </location>
</feature>
<name>A0ABV4AWM1_9BURK</name>
<dbReference type="Pfam" id="PF22359">
    <property type="entry name" value="Big-like"/>
    <property type="match status" value="1"/>
</dbReference>
<evidence type="ECO:0000256" key="2">
    <source>
        <dbReference type="SAM" id="Phobius"/>
    </source>
</evidence>
<keyword evidence="2" id="KW-0812">Transmembrane</keyword>
<dbReference type="Proteomes" id="UP001562178">
    <property type="component" value="Unassembled WGS sequence"/>
</dbReference>
<feature type="region of interest" description="Disordered" evidence="1">
    <location>
        <begin position="35"/>
        <end position="64"/>
    </location>
</feature>
<evidence type="ECO:0000313" key="5">
    <source>
        <dbReference type="EMBL" id="MEY2249550.1"/>
    </source>
</evidence>
<evidence type="ECO:0000313" key="6">
    <source>
        <dbReference type="Proteomes" id="UP001562178"/>
    </source>
</evidence>
<dbReference type="Pfam" id="PF18203">
    <property type="entry name" value="IPTL-CTERM"/>
    <property type="match status" value="1"/>
</dbReference>
<protein>
    <recommendedName>
        <fullName evidence="7">IPTL-CTERM sorting domain-containing protein</fullName>
    </recommendedName>
</protein>
<reference evidence="5 6" key="1">
    <citation type="journal article" date="2016" name="Int. J. Syst. Evol. Microbiol.">
        <title>Description of Comamonas sediminis sp. nov., isolated from lagoon sediments.</title>
        <authorList>
            <person name="Subhash Y."/>
            <person name="Bang J.J."/>
            <person name="You T.H."/>
            <person name="Lee S.S."/>
        </authorList>
    </citation>
    <scope>NUCLEOTIDE SEQUENCE [LARGE SCALE GENOMIC DNA]</scope>
    <source>
        <strain evidence="5 6">JCM 31169</strain>
    </source>
</reference>
<dbReference type="RefSeq" id="WP_369458725.1">
    <property type="nucleotide sequence ID" value="NZ_JBGBDC010000001.1"/>
</dbReference>
<feature type="transmembrane region" description="Helical" evidence="2">
    <location>
        <begin position="170"/>
        <end position="191"/>
    </location>
</feature>
<organism evidence="5 6">
    <name type="scientific">Comamonas sediminis</name>
    <dbReference type="NCBI Taxonomy" id="1783360"/>
    <lineage>
        <taxon>Bacteria</taxon>
        <taxon>Pseudomonadati</taxon>
        <taxon>Pseudomonadota</taxon>
        <taxon>Betaproteobacteria</taxon>
        <taxon>Burkholderiales</taxon>
        <taxon>Comamonadaceae</taxon>
        <taxon>Comamonas</taxon>
    </lineage>
</organism>
<keyword evidence="6" id="KW-1185">Reference proteome</keyword>